<reference evidence="3 4" key="1">
    <citation type="journal article" date="2012" name="Nat. Biotechnol.">
        <title>Draft genome sequence of pigeonpea (Cajanus cajan), an orphan legume crop of resource-poor farmers.</title>
        <authorList>
            <person name="Varshney R.K."/>
            <person name="Chen W."/>
            <person name="Li Y."/>
            <person name="Bharti A.K."/>
            <person name="Saxena R.K."/>
            <person name="Schlueter J.A."/>
            <person name="Donoghue M.T."/>
            <person name="Azam S."/>
            <person name="Fan G."/>
            <person name="Whaley A.M."/>
            <person name="Farmer A.D."/>
            <person name="Sheridan J."/>
            <person name="Iwata A."/>
            <person name="Tuteja R."/>
            <person name="Penmetsa R.V."/>
            <person name="Wu W."/>
            <person name="Upadhyaya H.D."/>
            <person name="Yang S.P."/>
            <person name="Shah T."/>
            <person name="Saxena K.B."/>
            <person name="Michael T."/>
            <person name="McCombie W.R."/>
            <person name="Yang B."/>
            <person name="Zhang G."/>
            <person name="Yang H."/>
            <person name="Wang J."/>
            <person name="Spillane C."/>
            <person name="Cook D.R."/>
            <person name="May G.D."/>
            <person name="Xu X."/>
            <person name="Jackson S.A."/>
        </authorList>
    </citation>
    <scope>NUCLEOTIDE SEQUENCE [LARGE SCALE GENOMIC DNA]</scope>
    <source>
        <strain evidence="4">cv. Asha</strain>
    </source>
</reference>
<dbReference type="EMBL" id="CM003605">
    <property type="protein sequence ID" value="KYP70107.1"/>
    <property type="molecule type" value="Genomic_DNA"/>
</dbReference>
<name>A0A151TSV5_CAJCA</name>
<dbReference type="Gene3D" id="3.30.420.10">
    <property type="entry name" value="Ribonuclease H-like superfamily/Ribonuclease H"/>
    <property type="match status" value="1"/>
</dbReference>
<sequence length="323" mass="36648">MLSSRGFEVNPDKCHTILDMRSPTNIKEVQRLSGRLTSLSRFLPCMADTAKPILSLLKKADRFKWTDECEASFQQFKGKLGTPPVLSKPILRSDLIIYLAVSNDAISAVMIQEMDDHQQPIYFVSRVLQDVERRYQLLEKVALALSYTARRLRQYFQSHKVVVRTDCPIAKVFSKPEIAGRMMAWSIELSEFDVRFKPRGPIKSQHLADFVNELSPPGHFEYNTWTMHVNGSSNRQGSDAGIILQGLSGITLEQSLRFGFRTSNNQAEYEALLAGMRLAAEMGANAIVCWTDSKVVAEQVNDNFQVKDTNLLKYYHLFKGMSN</sequence>
<dbReference type="InterPro" id="IPR002156">
    <property type="entry name" value="RNaseH_domain"/>
</dbReference>
<dbReference type="InterPro" id="IPR012337">
    <property type="entry name" value="RNaseH-like_sf"/>
</dbReference>
<dbReference type="InterPro" id="IPR041577">
    <property type="entry name" value="RT_RNaseH_2"/>
</dbReference>
<gene>
    <name evidence="3" type="ORF">KK1_009315</name>
</gene>
<dbReference type="Gramene" id="C.cajan_09056.t">
    <property type="protein sequence ID" value="C.cajan_09056.t.cds1"/>
    <property type="gene ID" value="C.cajan_09056"/>
</dbReference>
<dbReference type="GO" id="GO:0004523">
    <property type="term" value="F:RNA-DNA hybrid ribonuclease activity"/>
    <property type="evidence" value="ECO:0007669"/>
    <property type="project" value="InterPro"/>
</dbReference>
<dbReference type="AlphaFoldDB" id="A0A151TSV5"/>
<organism evidence="3 4">
    <name type="scientific">Cajanus cajan</name>
    <name type="common">Pigeon pea</name>
    <name type="synonym">Cajanus indicus</name>
    <dbReference type="NCBI Taxonomy" id="3821"/>
    <lineage>
        <taxon>Eukaryota</taxon>
        <taxon>Viridiplantae</taxon>
        <taxon>Streptophyta</taxon>
        <taxon>Embryophyta</taxon>
        <taxon>Tracheophyta</taxon>
        <taxon>Spermatophyta</taxon>
        <taxon>Magnoliopsida</taxon>
        <taxon>eudicotyledons</taxon>
        <taxon>Gunneridae</taxon>
        <taxon>Pentapetalae</taxon>
        <taxon>rosids</taxon>
        <taxon>fabids</taxon>
        <taxon>Fabales</taxon>
        <taxon>Fabaceae</taxon>
        <taxon>Papilionoideae</taxon>
        <taxon>50 kb inversion clade</taxon>
        <taxon>NPAAA clade</taxon>
        <taxon>indigoferoid/millettioid clade</taxon>
        <taxon>Phaseoleae</taxon>
        <taxon>Cajanus</taxon>
    </lineage>
</organism>
<keyword evidence="4" id="KW-1185">Reference proteome</keyword>
<dbReference type="Pfam" id="PF13456">
    <property type="entry name" value="RVT_3"/>
    <property type="match status" value="1"/>
</dbReference>
<dbReference type="InterPro" id="IPR043128">
    <property type="entry name" value="Rev_trsase/Diguanyl_cyclase"/>
</dbReference>
<dbReference type="Pfam" id="PF17919">
    <property type="entry name" value="RT_RNaseH_2"/>
    <property type="match status" value="1"/>
</dbReference>
<dbReference type="Proteomes" id="UP000075243">
    <property type="component" value="Chromosome 3"/>
</dbReference>
<accession>A0A151TSV5</accession>
<dbReference type="InterPro" id="IPR043502">
    <property type="entry name" value="DNA/RNA_pol_sf"/>
</dbReference>
<protein>
    <submittedName>
        <fullName evidence="3">Retrovirus-related Pol polyprotein from transposon 17.6</fullName>
        <ecNumber evidence="3">1.4.3.1</ecNumber>
    </submittedName>
</protein>
<proteinExistence type="predicted"/>
<evidence type="ECO:0000259" key="2">
    <source>
        <dbReference type="Pfam" id="PF17919"/>
    </source>
</evidence>
<dbReference type="Gene3D" id="3.30.70.270">
    <property type="match status" value="1"/>
</dbReference>
<evidence type="ECO:0000259" key="1">
    <source>
        <dbReference type="Pfam" id="PF13456"/>
    </source>
</evidence>
<dbReference type="GO" id="GO:0008445">
    <property type="term" value="F:D-aspartate oxidase activity"/>
    <property type="evidence" value="ECO:0007669"/>
    <property type="project" value="UniProtKB-EC"/>
</dbReference>
<dbReference type="InterPro" id="IPR036397">
    <property type="entry name" value="RNaseH_sf"/>
</dbReference>
<dbReference type="EC" id="1.4.3.1" evidence="3"/>
<dbReference type="CDD" id="cd09279">
    <property type="entry name" value="RNase_HI_like"/>
    <property type="match status" value="1"/>
</dbReference>
<dbReference type="SUPFAM" id="SSF56672">
    <property type="entry name" value="DNA/RNA polymerases"/>
    <property type="match status" value="1"/>
</dbReference>
<keyword evidence="3" id="KW-0560">Oxidoreductase</keyword>
<evidence type="ECO:0000313" key="4">
    <source>
        <dbReference type="Proteomes" id="UP000075243"/>
    </source>
</evidence>
<dbReference type="PANTHER" id="PTHR48475">
    <property type="entry name" value="RIBONUCLEASE H"/>
    <property type="match status" value="1"/>
</dbReference>
<dbReference type="PANTHER" id="PTHR48475:SF2">
    <property type="entry name" value="RIBONUCLEASE H"/>
    <property type="match status" value="1"/>
</dbReference>
<feature type="domain" description="Reverse transcriptase/retrotransposon-derived protein RNase H-like" evidence="2">
    <location>
        <begin position="65"/>
        <end position="163"/>
    </location>
</feature>
<feature type="domain" description="RNase H type-1" evidence="1">
    <location>
        <begin position="230"/>
        <end position="315"/>
    </location>
</feature>
<evidence type="ECO:0000313" key="3">
    <source>
        <dbReference type="EMBL" id="KYP70107.1"/>
    </source>
</evidence>
<dbReference type="GO" id="GO:0003676">
    <property type="term" value="F:nucleic acid binding"/>
    <property type="evidence" value="ECO:0007669"/>
    <property type="project" value="InterPro"/>
</dbReference>
<dbReference type="SUPFAM" id="SSF53098">
    <property type="entry name" value="Ribonuclease H-like"/>
    <property type="match status" value="1"/>
</dbReference>